<dbReference type="CDD" id="cd05247">
    <property type="entry name" value="UDP_G4E_1_SDR_e"/>
    <property type="match status" value="1"/>
</dbReference>
<evidence type="ECO:0000256" key="8">
    <source>
        <dbReference type="RuleBase" id="RU366046"/>
    </source>
</evidence>
<evidence type="ECO:0000256" key="3">
    <source>
        <dbReference type="ARBA" id="ARBA00001911"/>
    </source>
</evidence>
<dbReference type="GO" id="GO:0003978">
    <property type="term" value="F:UDP-glucose 4-epimerase activity"/>
    <property type="evidence" value="ECO:0007669"/>
    <property type="project" value="UniProtKB-UniRule"/>
</dbReference>
<gene>
    <name evidence="10" type="ORF">CAMP_LOCUS10510</name>
</gene>
<organism evidence="10 11">
    <name type="scientific">Caenorhabditis angaria</name>
    <dbReference type="NCBI Taxonomy" id="860376"/>
    <lineage>
        <taxon>Eukaryota</taxon>
        <taxon>Metazoa</taxon>
        <taxon>Ecdysozoa</taxon>
        <taxon>Nematoda</taxon>
        <taxon>Chromadorea</taxon>
        <taxon>Rhabditida</taxon>
        <taxon>Rhabditina</taxon>
        <taxon>Rhabditomorpha</taxon>
        <taxon>Rhabditoidea</taxon>
        <taxon>Rhabditidae</taxon>
        <taxon>Peloderinae</taxon>
        <taxon>Caenorhabditis</taxon>
    </lineage>
</organism>
<comment type="similarity">
    <text evidence="8">Belongs to the NAD(P)-dependent epimerase/dehydratase family.</text>
</comment>
<comment type="subunit">
    <text evidence="8">Homodimer.</text>
</comment>
<dbReference type="SUPFAM" id="SSF51735">
    <property type="entry name" value="NAD(P)-binding Rossmann-fold domains"/>
    <property type="match status" value="1"/>
</dbReference>
<evidence type="ECO:0000256" key="6">
    <source>
        <dbReference type="ARBA" id="ARBA00023144"/>
    </source>
</evidence>
<dbReference type="PANTHER" id="PTHR43725">
    <property type="entry name" value="UDP-GLUCOSE 4-EPIMERASE"/>
    <property type="match status" value="1"/>
</dbReference>
<dbReference type="NCBIfam" id="TIGR01179">
    <property type="entry name" value="galE"/>
    <property type="match status" value="1"/>
</dbReference>
<sequence length="346" mass="38029">MHILVTGAAGFIGSHTVLELIEANKGYTVFCVDNCSNAVADSNGNAICLNRVSQIVNKPIPFKNLDLCDGSALEPIFKEQKFDAVIHLSALKSVAESIAEPLEYYSNNILGCLNLVKMCLKYNVTNFVFSSSATVYGPPEELPITEKSQTGKGITNPYGQTKYMSEQIMMDVAKANPNWNLIILRYFNPVGAHKSGLIGEDPKGTPNNLMPYVSQVAVGKLEVLTIHGDTFDTIDGTGVRDFIHVVDLAKGHVQALERFKNPIETEIYNLGTGVGYSVKQMVEAFEKVTGRKIPTKIGEARKGDVASVFCDPKLAEEQLGWKAELGLEDMCRDLWNWQTKNPKGFM</sequence>
<dbReference type="InterPro" id="IPR001509">
    <property type="entry name" value="Epimerase_deHydtase"/>
</dbReference>
<evidence type="ECO:0000256" key="5">
    <source>
        <dbReference type="ARBA" id="ARBA00023027"/>
    </source>
</evidence>
<dbReference type="Proteomes" id="UP001152747">
    <property type="component" value="Unassembled WGS sequence"/>
</dbReference>
<keyword evidence="8" id="KW-0119">Carbohydrate metabolism</keyword>
<reference evidence="10" key="1">
    <citation type="submission" date="2022-11" db="EMBL/GenBank/DDBJ databases">
        <authorList>
            <person name="Kikuchi T."/>
        </authorList>
    </citation>
    <scope>NUCLEOTIDE SEQUENCE</scope>
    <source>
        <strain evidence="10">PS1010</strain>
    </source>
</reference>
<accession>A0A9P1ILL9</accession>
<dbReference type="EC" id="5.1.3.2" evidence="8"/>
<keyword evidence="6" id="KW-0299">Galactose metabolism</keyword>
<dbReference type="PANTHER" id="PTHR43725:SF47">
    <property type="entry name" value="UDP-GLUCOSE 4-EPIMERASE"/>
    <property type="match status" value="1"/>
</dbReference>
<protein>
    <recommendedName>
        <fullName evidence="8">UDP-glucose 4-epimerase</fullName>
        <ecNumber evidence="8">5.1.3.2</ecNumber>
    </recommendedName>
</protein>
<dbReference type="GO" id="GO:0003974">
    <property type="term" value="F:UDP-N-acetylglucosamine 4-epimerase activity"/>
    <property type="evidence" value="ECO:0007669"/>
    <property type="project" value="UniProtKB-EC"/>
</dbReference>
<evidence type="ECO:0000256" key="2">
    <source>
        <dbReference type="ARBA" id="ARBA00000083"/>
    </source>
</evidence>
<evidence type="ECO:0000313" key="11">
    <source>
        <dbReference type="Proteomes" id="UP001152747"/>
    </source>
</evidence>
<comment type="caution">
    <text evidence="10">The sequence shown here is derived from an EMBL/GenBank/DDBJ whole genome shotgun (WGS) entry which is preliminary data.</text>
</comment>
<comment type="pathway">
    <text evidence="4 8">Carbohydrate metabolism; galactose metabolism.</text>
</comment>
<comment type="catalytic activity">
    <reaction evidence="2 8">
        <text>UDP-alpha-D-glucose = UDP-alpha-D-galactose</text>
        <dbReference type="Rhea" id="RHEA:22168"/>
        <dbReference type="ChEBI" id="CHEBI:58885"/>
        <dbReference type="ChEBI" id="CHEBI:66914"/>
        <dbReference type="EC" id="5.1.3.2"/>
    </reaction>
</comment>
<keyword evidence="7 8" id="KW-0413">Isomerase</keyword>
<dbReference type="InterPro" id="IPR005886">
    <property type="entry name" value="UDP_G4E"/>
</dbReference>
<dbReference type="EMBL" id="CANHGI010000004">
    <property type="protein sequence ID" value="CAI5447873.1"/>
    <property type="molecule type" value="Genomic_DNA"/>
</dbReference>
<evidence type="ECO:0000256" key="4">
    <source>
        <dbReference type="ARBA" id="ARBA00004947"/>
    </source>
</evidence>
<comment type="catalytic activity">
    <reaction evidence="1">
        <text>UDP-N-acetyl-alpha-D-glucosamine = UDP-N-acetyl-alpha-D-galactosamine</text>
        <dbReference type="Rhea" id="RHEA:20517"/>
        <dbReference type="ChEBI" id="CHEBI:57705"/>
        <dbReference type="ChEBI" id="CHEBI:67138"/>
        <dbReference type="EC" id="5.1.3.7"/>
    </reaction>
</comment>
<evidence type="ECO:0000259" key="9">
    <source>
        <dbReference type="Pfam" id="PF01370"/>
    </source>
</evidence>
<evidence type="ECO:0000256" key="7">
    <source>
        <dbReference type="ARBA" id="ARBA00023235"/>
    </source>
</evidence>
<dbReference type="OrthoDB" id="9402762at2759"/>
<evidence type="ECO:0000313" key="10">
    <source>
        <dbReference type="EMBL" id="CAI5447873.1"/>
    </source>
</evidence>
<evidence type="ECO:0000256" key="1">
    <source>
        <dbReference type="ARBA" id="ARBA00000014"/>
    </source>
</evidence>
<feature type="domain" description="NAD-dependent epimerase/dehydratase" evidence="9">
    <location>
        <begin position="3"/>
        <end position="271"/>
    </location>
</feature>
<dbReference type="AlphaFoldDB" id="A0A9P1ILL9"/>
<name>A0A9P1ILL9_9PELO</name>
<comment type="cofactor">
    <cofactor evidence="3 8">
        <name>NAD(+)</name>
        <dbReference type="ChEBI" id="CHEBI:57540"/>
    </cofactor>
</comment>
<keyword evidence="11" id="KW-1185">Reference proteome</keyword>
<dbReference type="GO" id="GO:0005829">
    <property type="term" value="C:cytosol"/>
    <property type="evidence" value="ECO:0007669"/>
    <property type="project" value="TreeGrafter"/>
</dbReference>
<dbReference type="Gene3D" id="3.40.50.720">
    <property type="entry name" value="NAD(P)-binding Rossmann-like Domain"/>
    <property type="match status" value="1"/>
</dbReference>
<dbReference type="Pfam" id="PF01370">
    <property type="entry name" value="Epimerase"/>
    <property type="match status" value="1"/>
</dbReference>
<proteinExistence type="inferred from homology"/>
<dbReference type="InterPro" id="IPR036291">
    <property type="entry name" value="NAD(P)-bd_dom_sf"/>
</dbReference>
<dbReference type="Gene3D" id="3.90.25.10">
    <property type="entry name" value="UDP-galactose 4-epimerase, domain 1"/>
    <property type="match status" value="1"/>
</dbReference>
<dbReference type="GO" id="GO:0033499">
    <property type="term" value="P:galactose catabolic process via UDP-galactose, Leloir pathway"/>
    <property type="evidence" value="ECO:0007669"/>
    <property type="project" value="TreeGrafter"/>
</dbReference>
<keyword evidence="5 8" id="KW-0520">NAD</keyword>